<keyword evidence="3" id="KW-1185">Reference proteome</keyword>
<dbReference type="AlphaFoldDB" id="A0A0S7BHN6"/>
<sequence>MEIPITPLDSWIIHKIGHPGRLTRQAIEEYQLEQLRETLCLARSQSPFYRKHLSRAPEPLSSLGDLAQFPFTAAQDIRDFGLQFLCVSQDKIQRVVTLDTTGTTGQPKRIYFTEEDQELTTDFFHNGMATFTAPGDRVLILLPCERAGSVGDLLATGLQRLGAEPIRHGIVRDIAQTLGVMRAEKVDSLVGIPVQVLGLARHSPEFRLKSVLLSTDYVPDAVVRAVEREWHCQVYNHYGMTEMGLGGGVECLAHRGYHLREADLYFEIVHPETGQPVAEGETGEVVFTTLTRAGMPLIRYRTGDISRFIPGACPCGTSLKNLEWIRARKTGRVAVGPVESLTIADLDEALFSVDSVYDYDASVSHEPGRDILHLSVYVTREDEPALKKRIAESLETIPAVQQAMSQASLFAQMDIYTKRTAPVSPFKRTIRESGASGQ</sequence>
<proteinExistence type="predicted"/>
<dbReference type="STRING" id="360412.LARV_01389"/>
<gene>
    <name evidence="2" type="ORF">LARV_01389</name>
</gene>
<dbReference type="SUPFAM" id="SSF56801">
    <property type="entry name" value="Acetyl-CoA synthetase-like"/>
    <property type="match status" value="1"/>
</dbReference>
<dbReference type="PANTHER" id="PTHR43845">
    <property type="entry name" value="BLR5969 PROTEIN"/>
    <property type="match status" value="1"/>
</dbReference>
<evidence type="ECO:0000259" key="1">
    <source>
        <dbReference type="Pfam" id="PF00501"/>
    </source>
</evidence>
<dbReference type="Pfam" id="PF00501">
    <property type="entry name" value="AMP-binding"/>
    <property type="match status" value="1"/>
</dbReference>
<feature type="domain" description="AMP-dependent synthetase/ligase" evidence="1">
    <location>
        <begin position="100"/>
        <end position="287"/>
    </location>
</feature>
<dbReference type="PANTHER" id="PTHR43845:SF1">
    <property type="entry name" value="BLR5969 PROTEIN"/>
    <property type="match status" value="1"/>
</dbReference>
<dbReference type="Gene3D" id="3.40.50.12780">
    <property type="entry name" value="N-terminal domain of ligase-like"/>
    <property type="match status" value="1"/>
</dbReference>
<reference evidence="2" key="1">
    <citation type="submission" date="2015-07" db="EMBL/GenBank/DDBJ databases">
        <title>Draft Genome Sequences of Anaerolinea thermolimosa IMO-1, Bellilinea caldifistulae GOMI-1, Leptolinea tardivitalis YMTK-2, Levilinea saccharolytica KIBI-1,Longilinea arvoryzae KOME-1, Previously Described as Members of the Anaerolineaceae (Chloroflexi).</title>
        <authorList>
            <person name="Sekiguchi Y."/>
            <person name="Ohashi A."/>
            <person name="Matsuura N."/>
            <person name="Tourlousse M.D."/>
        </authorList>
    </citation>
    <scope>NUCLEOTIDE SEQUENCE [LARGE SCALE GENOMIC DNA]</scope>
    <source>
        <strain evidence="2">KOME-1</strain>
    </source>
</reference>
<dbReference type="RefSeq" id="WP_075072959.1">
    <property type="nucleotide sequence ID" value="NZ_DF967972.1"/>
</dbReference>
<evidence type="ECO:0000313" key="3">
    <source>
        <dbReference type="Proteomes" id="UP000055060"/>
    </source>
</evidence>
<dbReference type="InterPro" id="IPR042099">
    <property type="entry name" value="ANL_N_sf"/>
</dbReference>
<dbReference type="NCBIfam" id="NF045666">
    <property type="entry name" value="DVU1553_fam_AMP"/>
    <property type="match status" value="1"/>
</dbReference>
<evidence type="ECO:0000313" key="2">
    <source>
        <dbReference type="EMBL" id="GAP13634.1"/>
    </source>
</evidence>
<organism evidence="2">
    <name type="scientific">Longilinea arvoryzae</name>
    <dbReference type="NCBI Taxonomy" id="360412"/>
    <lineage>
        <taxon>Bacteria</taxon>
        <taxon>Bacillati</taxon>
        <taxon>Chloroflexota</taxon>
        <taxon>Anaerolineae</taxon>
        <taxon>Anaerolineales</taxon>
        <taxon>Anaerolineaceae</taxon>
        <taxon>Longilinea</taxon>
    </lineage>
</organism>
<accession>A0A0S7BHN6</accession>
<dbReference type="Proteomes" id="UP000055060">
    <property type="component" value="Unassembled WGS sequence"/>
</dbReference>
<name>A0A0S7BHN6_9CHLR</name>
<dbReference type="EMBL" id="DF967972">
    <property type="protein sequence ID" value="GAP13634.1"/>
    <property type="molecule type" value="Genomic_DNA"/>
</dbReference>
<dbReference type="InterPro" id="IPR000873">
    <property type="entry name" value="AMP-dep_synth/lig_dom"/>
</dbReference>
<protein>
    <submittedName>
        <fullName evidence="2">Coenzyme F390 synthetase</fullName>
    </submittedName>
</protein>